<evidence type="ECO:0000256" key="18">
    <source>
        <dbReference type="RuleBase" id="RU003403"/>
    </source>
</evidence>
<dbReference type="EMBL" id="MT683891">
    <property type="protein sequence ID" value="QOX09864.1"/>
    <property type="molecule type" value="Genomic_DNA"/>
</dbReference>
<feature type="transmembrane region" description="Helical" evidence="18">
    <location>
        <begin position="254"/>
        <end position="277"/>
    </location>
</feature>
<feature type="transmembrane region" description="Helical" evidence="18">
    <location>
        <begin position="113"/>
        <end position="133"/>
    </location>
</feature>
<dbReference type="PANTHER" id="PTHR46552:SF1">
    <property type="entry name" value="NADH-UBIQUINONE OXIDOREDUCTASE CHAIN 2"/>
    <property type="match status" value="1"/>
</dbReference>
<dbReference type="GeneID" id="63382353"/>
<evidence type="ECO:0000256" key="6">
    <source>
        <dbReference type="ARBA" id="ARBA00022448"/>
    </source>
</evidence>
<evidence type="ECO:0000259" key="19">
    <source>
        <dbReference type="Pfam" id="PF00361"/>
    </source>
</evidence>
<sequence>MNINSSKLLFSLTMMIGIIMSISSNNWITIWCGLEISLISIIPMMISSLVLSSESTMKYFIVQSISSSMLMMSMLIMIMKGDYNYNYMLTTSLLIKTGVAPFHNWVLTVIEGLNLWMVLIILTINKVAPITLLSYTTNTIMMIIMLTMILGSISGLNQNSFSKLIGYSSIFNMGLIMSIIKINLMWIYYLTIYSFMMLMLIFNLIKWKINFLNQSMMSEFLLNKMSLWLNILSMGGMPPLLGFSIKYMVITHLISIKMISLVSMMVMMSLITMFFYLRMSFMSMMNYSIMNKMKLFKLSLTSIMVLMINLLTLPIVMLSKWYM</sequence>
<keyword evidence="10 18" id="KW-1278">Translocase</keyword>
<protein>
    <recommendedName>
        <fullName evidence="5 18">NADH-ubiquinone oxidoreductase chain 2</fullName>
        <ecNumber evidence="4 18">7.1.1.2</ecNumber>
    </recommendedName>
</protein>
<feature type="transmembrane region" description="Helical" evidence="18">
    <location>
        <begin position="298"/>
        <end position="318"/>
    </location>
</feature>
<feature type="transmembrane region" description="Helical" evidence="18">
    <location>
        <begin position="7"/>
        <end position="22"/>
    </location>
</feature>
<keyword evidence="7 18" id="KW-0679">Respiratory chain</keyword>
<dbReference type="RefSeq" id="YP_010035020.1">
    <property type="nucleotide sequence ID" value="NC_053918.1"/>
</dbReference>
<keyword evidence="6" id="KW-0813">Transport</keyword>
<evidence type="ECO:0000256" key="2">
    <source>
        <dbReference type="ARBA" id="ARBA00004448"/>
    </source>
</evidence>
<keyword evidence="11 18" id="KW-0249">Electron transport</keyword>
<reference evidence="20" key="1">
    <citation type="journal article" name="Insects">
        <title>Characterization of the Complete Mitochondrial Genomes of Two Species with Preliminary Investigation on Phylogenetic Status of Zyginellini (Hemiptera: Cicadellidae: Typhlocybinae).</title>
        <authorList>
            <person name="Zhou X."/>
            <person name="Dietrich C.H."/>
            <person name="Huang M."/>
        </authorList>
    </citation>
    <scope>NUCLEOTIDE SEQUENCE</scope>
</reference>
<keyword evidence="14 18" id="KW-0830">Ubiquinone</keyword>
<name>A0A872PL90_9HEMI</name>
<evidence type="ECO:0000256" key="9">
    <source>
        <dbReference type="ARBA" id="ARBA00022792"/>
    </source>
</evidence>
<comment type="function">
    <text evidence="1">Core subunit of the mitochondrial membrane respiratory chain NADH dehydrogenase (Complex I) that is believed to belong to the minimal assembly required for catalysis. Complex I functions in the transfer of electrons from NADH to the respiratory chain. The immediate electron acceptor for the enzyme is believed to be ubiquinone.</text>
</comment>
<dbReference type="GO" id="GO:0006120">
    <property type="term" value="P:mitochondrial electron transport, NADH to ubiquinone"/>
    <property type="evidence" value="ECO:0007669"/>
    <property type="project" value="InterPro"/>
</dbReference>
<keyword evidence="15 18" id="KW-0496">Mitochondrion</keyword>
<feature type="transmembrane region" description="Helical" evidence="18">
    <location>
        <begin position="186"/>
        <end position="205"/>
    </location>
</feature>
<evidence type="ECO:0000256" key="10">
    <source>
        <dbReference type="ARBA" id="ARBA00022967"/>
    </source>
</evidence>
<feature type="domain" description="NADH:quinone oxidoreductase/Mrp antiporter transmembrane" evidence="19">
    <location>
        <begin position="24"/>
        <end position="272"/>
    </location>
</feature>
<evidence type="ECO:0000313" key="20">
    <source>
        <dbReference type="EMBL" id="QOX09864.1"/>
    </source>
</evidence>
<keyword evidence="12 18" id="KW-1133">Transmembrane helix</keyword>
<evidence type="ECO:0000256" key="3">
    <source>
        <dbReference type="ARBA" id="ARBA00007012"/>
    </source>
</evidence>
<feature type="transmembrane region" description="Helical" evidence="18">
    <location>
        <begin position="59"/>
        <end position="79"/>
    </location>
</feature>
<feature type="transmembrane region" description="Helical" evidence="18">
    <location>
        <begin position="139"/>
        <end position="157"/>
    </location>
</feature>
<comment type="subcellular location">
    <subcellularLocation>
        <location evidence="2 18">Mitochondrion inner membrane</location>
        <topology evidence="2 18">Multi-pass membrane protein</topology>
    </subcellularLocation>
</comment>
<dbReference type="AlphaFoldDB" id="A0A872PL90"/>
<dbReference type="InterPro" id="IPR001750">
    <property type="entry name" value="ND/Mrp_TM"/>
</dbReference>
<evidence type="ECO:0000256" key="11">
    <source>
        <dbReference type="ARBA" id="ARBA00022982"/>
    </source>
</evidence>
<dbReference type="InterPro" id="IPR050175">
    <property type="entry name" value="Complex_I_Subunit_2"/>
</dbReference>
<evidence type="ECO:0000256" key="1">
    <source>
        <dbReference type="ARBA" id="ARBA00003257"/>
    </source>
</evidence>
<keyword evidence="16 18" id="KW-0472">Membrane</keyword>
<comment type="function">
    <text evidence="18">Core subunit of the mitochondrial membrane respiratory chain NADH dehydrogenase (Complex I) which catalyzes electron transfer from NADH through the respiratory chain, using ubiquinone as an electron acceptor. Essential for the catalytic activity and assembly of complex I.</text>
</comment>
<keyword evidence="13 18" id="KW-0520">NAD</keyword>
<dbReference type="InterPro" id="IPR003917">
    <property type="entry name" value="NADH_UbQ_OxRdtase_chain2"/>
</dbReference>
<organism evidence="20">
    <name type="scientific">Parazyginella tiani</name>
    <dbReference type="NCBI Taxonomy" id="2783702"/>
    <lineage>
        <taxon>Eukaryota</taxon>
        <taxon>Metazoa</taxon>
        <taxon>Ecdysozoa</taxon>
        <taxon>Arthropoda</taxon>
        <taxon>Hexapoda</taxon>
        <taxon>Insecta</taxon>
        <taxon>Pterygota</taxon>
        <taxon>Neoptera</taxon>
        <taxon>Paraneoptera</taxon>
        <taxon>Hemiptera</taxon>
        <taxon>Auchenorrhyncha</taxon>
        <taxon>Membracoidea</taxon>
        <taxon>Cicadellidae</taxon>
        <taxon>Typhlocybinae</taxon>
        <taxon>Typhlocybini</taxon>
        <taxon>Parazyginella</taxon>
    </lineage>
</organism>
<comment type="similarity">
    <text evidence="3 18">Belongs to the complex I subunit 2 family.</text>
</comment>
<gene>
    <name evidence="20" type="primary">ND2</name>
</gene>
<dbReference type="GO" id="GO:0008137">
    <property type="term" value="F:NADH dehydrogenase (ubiquinone) activity"/>
    <property type="evidence" value="ECO:0007669"/>
    <property type="project" value="UniProtKB-EC"/>
</dbReference>
<dbReference type="Pfam" id="PF00361">
    <property type="entry name" value="Proton_antipo_M"/>
    <property type="match status" value="1"/>
</dbReference>
<dbReference type="CTD" id="4536"/>
<dbReference type="EC" id="7.1.1.2" evidence="4 18"/>
<evidence type="ECO:0000256" key="5">
    <source>
        <dbReference type="ARBA" id="ARBA00021008"/>
    </source>
</evidence>
<evidence type="ECO:0000256" key="15">
    <source>
        <dbReference type="ARBA" id="ARBA00023128"/>
    </source>
</evidence>
<evidence type="ECO:0000256" key="12">
    <source>
        <dbReference type="ARBA" id="ARBA00022989"/>
    </source>
</evidence>
<keyword evidence="9 18" id="KW-0999">Mitochondrion inner membrane</keyword>
<evidence type="ECO:0000256" key="14">
    <source>
        <dbReference type="ARBA" id="ARBA00023075"/>
    </source>
</evidence>
<dbReference type="PRINTS" id="PR01436">
    <property type="entry name" value="NADHDHGNASE2"/>
</dbReference>
<evidence type="ECO:0000256" key="4">
    <source>
        <dbReference type="ARBA" id="ARBA00012944"/>
    </source>
</evidence>
<evidence type="ECO:0000256" key="7">
    <source>
        <dbReference type="ARBA" id="ARBA00022660"/>
    </source>
</evidence>
<evidence type="ECO:0000256" key="16">
    <source>
        <dbReference type="ARBA" id="ARBA00023136"/>
    </source>
</evidence>
<evidence type="ECO:0000256" key="17">
    <source>
        <dbReference type="ARBA" id="ARBA00049551"/>
    </source>
</evidence>
<dbReference type="PANTHER" id="PTHR46552">
    <property type="entry name" value="NADH-UBIQUINONE OXIDOREDUCTASE CHAIN 2"/>
    <property type="match status" value="1"/>
</dbReference>
<evidence type="ECO:0000256" key="8">
    <source>
        <dbReference type="ARBA" id="ARBA00022692"/>
    </source>
</evidence>
<evidence type="ECO:0000256" key="13">
    <source>
        <dbReference type="ARBA" id="ARBA00023027"/>
    </source>
</evidence>
<dbReference type="GO" id="GO:0005743">
    <property type="term" value="C:mitochondrial inner membrane"/>
    <property type="evidence" value="ECO:0007669"/>
    <property type="project" value="UniProtKB-SubCell"/>
</dbReference>
<keyword evidence="8 18" id="KW-0812">Transmembrane</keyword>
<feature type="transmembrane region" description="Helical" evidence="18">
    <location>
        <begin position="226"/>
        <end position="248"/>
    </location>
</feature>
<comment type="catalytic activity">
    <reaction evidence="17 18">
        <text>a ubiquinone + NADH + 5 H(+)(in) = a ubiquinol + NAD(+) + 4 H(+)(out)</text>
        <dbReference type="Rhea" id="RHEA:29091"/>
        <dbReference type="Rhea" id="RHEA-COMP:9565"/>
        <dbReference type="Rhea" id="RHEA-COMP:9566"/>
        <dbReference type="ChEBI" id="CHEBI:15378"/>
        <dbReference type="ChEBI" id="CHEBI:16389"/>
        <dbReference type="ChEBI" id="CHEBI:17976"/>
        <dbReference type="ChEBI" id="CHEBI:57540"/>
        <dbReference type="ChEBI" id="CHEBI:57945"/>
        <dbReference type="EC" id="7.1.1.2"/>
    </reaction>
</comment>
<feature type="transmembrane region" description="Helical" evidence="18">
    <location>
        <begin position="28"/>
        <end position="52"/>
    </location>
</feature>
<accession>A0A872PL90</accession>
<proteinExistence type="inferred from homology"/>
<geneLocation type="mitochondrion" evidence="20"/>